<evidence type="ECO:0000313" key="1">
    <source>
        <dbReference type="EMBL" id="AXA24265.1"/>
    </source>
</evidence>
<protein>
    <submittedName>
        <fullName evidence="1">Uncharacterized protein</fullName>
    </submittedName>
</protein>
<sequence length="266" mass="30305">MKEVKEKRTKKLEMKVNPSYISLLSEIAETYRINNVSTLVDMMLNGKSLTRSQSGRDTMKITGNVASQSTQSIQLVKAVIKNAKVKKKPLAIKEINELRAGFRAMHGEDHADVLEIFQDNVESLAKSIGSIITNGIKYEPDTSKEALRFKRRLSEIDVNGRLPRKRNFYSRHTDATYAKHFKNNGVFKAGERPDAYNRRALKHSLATRAEFMIEHVNPEQFKKAYELLKRWNTINKEINTALLEGASHGITELFKEIAALNKEANQ</sequence>
<gene>
    <name evidence="1" type="ORF">C1S65_09130</name>
</gene>
<reference evidence="1 2" key="1">
    <citation type="submission" date="2018-06" db="EMBL/GenBank/DDBJ databases">
        <title>The genome of Pseudomonas putida NX-1, a lignin degrader.</title>
        <authorList>
            <person name="Xu Z."/>
        </authorList>
    </citation>
    <scope>NUCLEOTIDE SEQUENCE [LARGE SCALE GENOMIC DNA]</scope>
    <source>
        <strain evidence="1 2">NX-1</strain>
    </source>
</reference>
<name>A0AAD0L7R7_PSEPU</name>
<dbReference type="AlphaFoldDB" id="A0AAD0L7R7"/>
<dbReference type="EMBL" id="CP030750">
    <property type="protein sequence ID" value="AXA24265.1"/>
    <property type="molecule type" value="Genomic_DNA"/>
</dbReference>
<dbReference type="Proteomes" id="UP000251617">
    <property type="component" value="Chromosome"/>
</dbReference>
<evidence type="ECO:0000313" key="2">
    <source>
        <dbReference type="Proteomes" id="UP000251617"/>
    </source>
</evidence>
<dbReference type="RefSeq" id="WP_112897826.1">
    <property type="nucleotide sequence ID" value="NZ_CP030750.1"/>
</dbReference>
<accession>A0AAD0L7R7</accession>
<proteinExistence type="predicted"/>
<organism evidence="1 2">
    <name type="scientific">Pseudomonas putida</name>
    <name type="common">Arthrobacter siderocapsulatus</name>
    <dbReference type="NCBI Taxonomy" id="303"/>
    <lineage>
        <taxon>Bacteria</taxon>
        <taxon>Pseudomonadati</taxon>
        <taxon>Pseudomonadota</taxon>
        <taxon>Gammaproteobacteria</taxon>
        <taxon>Pseudomonadales</taxon>
        <taxon>Pseudomonadaceae</taxon>
        <taxon>Pseudomonas</taxon>
    </lineage>
</organism>